<keyword evidence="3" id="KW-1185">Reference proteome</keyword>
<protein>
    <submittedName>
        <fullName evidence="2">Uncharacterized protein</fullName>
    </submittedName>
</protein>
<proteinExistence type="predicted"/>
<dbReference type="Proteomes" id="UP001164390">
    <property type="component" value="Chromosome"/>
</dbReference>
<evidence type="ECO:0000256" key="1">
    <source>
        <dbReference type="SAM" id="Coils"/>
    </source>
</evidence>
<name>A0AA46YKT5_9ACTN</name>
<feature type="coiled-coil region" evidence="1">
    <location>
        <begin position="79"/>
        <end position="106"/>
    </location>
</feature>
<gene>
    <name evidence="2" type="ORF">L0C25_20800</name>
</gene>
<accession>A0AA46YKT5</accession>
<keyword evidence="1" id="KW-0175">Coiled coil</keyword>
<evidence type="ECO:0000313" key="2">
    <source>
        <dbReference type="EMBL" id="UYM04934.1"/>
    </source>
</evidence>
<evidence type="ECO:0000313" key="3">
    <source>
        <dbReference type="Proteomes" id="UP001164390"/>
    </source>
</evidence>
<dbReference type="AlphaFoldDB" id="A0AA46YKT5"/>
<dbReference type="KEGG" id="sgrg:L0C25_20800"/>
<organism evidence="2 3">
    <name type="scientific">Solicola gregarius</name>
    <dbReference type="NCBI Taxonomy" id="2908642"/>
    <lineage>
        <taxon>Bacteria</taxon>
        <taxon>Bacillati</taxon>
        <taxon>Actinomycetota</taxon>
        <taxon>Actinomycetes</taxon>
        <taxon>Propionibacteriales</taxon>
        <taxon>Nocardioidaceae</taxon>
        <taxon>Solicola</taxon>
    </lineage>
</organism>
<dbReference type="RefSeq" id="WP_271633697.1">
    <property type="nucleotide sequence ID" value="NZ_CP094970.1"/>
</dbReference>
<reference evidence="2" key="1">
    <citation type="submission" date="2022-01" db="EMBL/GenBank/DDBJ databases">
        <title>Nocardioidaceae gen. sp. A5X3R13.</title>
        <authorList>
            <person name="Lopez Marin M.A."/>
            <person name="Uhlik O."/>
        </authorList>
    </citation>
    <scope>NUCLEOTIDE SEQUENCE</scope>
    <source>
        <strain evidence="2">A5X3R13</strain>
    </source>
</reference>
<dbReference type="Gene3D" id="6.10.140.1430">
    <property type="match status" value="1"/>
</dbReference>
<dbReference type="EMBL" id="CP094970">
    <property type="protein sequence ID" value="UYM04934.1"/>
    <property type="molecule type" value="Genomic_DNA"/>
</dbReference>
<sequence length="447" mass="47240">MSLFSHHPAKPADIRQYATDSAGQGTAYGVLTGSLSGRASAAAAAVDGYIDRPTRTVTAAPEGSSTELRKASYLATGCLNQYAEAVETYNTGIDDLNRRYDEAKAADFHVDVAMCTVDGTIQDGTPEDRDGAIRSADSSLQATLRGEQETLLAALDSDADAIGKAMDGGPTDDTIMLMIAGGYLPAQAVDAFPGIDIGTLNTIRSYFHEARKLWKTPGKFRKLFSMFAASNDLTEVAAELARTEHQWGAVLGAIGRNLDTTTLASLNTYMQSREEISLLQYTKLFAEGDYNVARMNWINAAKATGKLGGGLAVLSVLANGYDLYDLMANGNQGKSGWDTALRVTGDVTGLVSSGGGLLALTPVLSLGPVGAGILIGAGLVSCGIMIYRNWDDISAAVSTAWNWTGDRISEGWDATTDWASDRWDDAGEALDDAGDAISEGWDAVTPW</sequence>